<sequence length="240" mass="27297">MSPNHELMKRLRPAQLPWVSLVMSPIQETDSLFQATYPASRQQASWSLEDLPWTISFSLHQGSTVVSMDFHPSYHTLLLVDSVNGEITLWELISHERLFSKPFKIWDLQACSLQFQMKTKTFVVPSMWWHFWDPGFKDASISITRVAWSPNGNFVEGLSFNKHLIHLYAYNGPNDLCQHLEIDAHVGGVNDLAFAHPNKQLCVVTCGDDKLIKKLDRIQSQSEKSGEISTNMELSPVISA</sequence>
<accession>A0A9Q0SDA6</accession>
<organism evidence="1 2">
    <name type="scientific">Salix viminalis</name>
    <name type="common">Common osier</name>
    <name type="synonym">Basket willow</name>
    <dbReference type="NCBI Taxonomy" id="40686"/>
    <lineage>
        <taxon>Eukaryota</taxon>
        <taxon>Viridiplantae</taxon>
        <taxon>Streptophyta</taxon>
        <taxon>Embryophyta</taxon>
        <taxon>Tracheophyta</taxon>
        <taxon>Spermatophyta</taxon>
        <taxon>Magnoliopsida</taxon>
        <taxon>eudicotyledons</taxon>
        <taxon>Gunneridae</taxon>
        <taxon>Pentapetalae</taxon>
        <taxon>rosids</taxon>
        <taxon>fabids</taxon>
        <taxon>Malpighiales</taxon>
        <taxon>Salicaceae</taxon>
        <taxon>Saliceae</taxon>
        <taxon>Salix</taxon>
    </lineage>
</organism>
<dbReference type="OrthoDB" id="1743797at2759"/>
<dbReference type="InterPro" id="IPR015943">
    <property type="entry name" value="WD40/YVTN_repeat-like_dom_sf"/>
</dbReference>
<dbReference type="PANTHER" id="PTHR44083:SF2">
    <property type="entry name" value="TOPLESS-RELATED PROTEIN 3"/>
    <property type="match status" value="1"/>
</dbReference>
<reference evidence="1" key="1">
    <citation type="submission" date="2022-11" db="EMBL/GenBank/DDBJ databases">
        <authorList>
            <person name="Hyden B.L."/>
            <person name="Feng K."/>
            <person name="Yates T."/>
            <person name="Jawdy S."/>
            <person name="Smart L.B."/>
            <person name="Muchero W."/>
        </authorList>
    </citation>
    <scope>NUCLEOTIDE SEQUENCE</scope>
    <source>
        <tissue evidence="1">Shoot tip</tissue>
    </source>
</reference>
<dbReference type="Pfam" id="PF00400">
    <property type="entry name" value="WD40"/>
    <property type="match status" value="1"/>
</dbReference>
<protein>
    <submittedName>
        <fullName evidence="1">PROTEIN putative-RELATED</fullName>
    </submittedName>
</protein>
<dbReference type="EMBL" id="JAPFFL010000018">
    <property type="protein sequence ID" value="KAJ6672750.1"/>
    <property type="molecule type" value="Genomic_DNA"/>
</dbReference>
<keyword evidence="2" id="KW-1185">Reference proteome</keyword>
<dbReference type="InterPro" id="IPR027728">
    <property type="entry name" value="Topless_fam"/>
</dbReference>
<name>A0A9Q0SDA6_SALVM</name>
<evidence type="ECO:0000313" key="2">
    <source>
        <dbReference type="Proteomes" id="UP001151529"/>
    </source>
</evidence>
<dbReference type="GO" id="GO:0006355">
    <property type="term" value="P:regulation of DNA-templated transcription"/>
    <property type="evidence" value="ECO:0007669"/>
    <property type="project" value="InterPro"/>
</dbReference>
<proteinExistence type="predicted"/>
<dbReference type="PANTHER" id="PTHR44083">
    <property type="entry name" value="TOPLESS-RELATED PROTEIN 1-RELATED"/>
    <property type="match status" value="1"/>
</dbReference>
<dbReference type="InterPro" id="IPR001680">
    <property type="entry name" value="WD40_rpt"/>
</dbReference>
<evidence type="ECO:0000313" key="1">
    <source>
        <dbReference type="EMBL" id="KAJ6672750.1"/>
    </source>
</evidence>
<dbReference type="Proteomes" id="UP001151529">
    <property type="component" value="Chromosome 12"/>
</dbReference>
<dbReference type="Gene3D" id="2.130.10.10">
    <property type="entry name" value="YVTN repeat-like/Quinoprotein amine dehydrogenase"/>
    <property type="match status" value="1"/>
</dbReference>
<dbReference type="AlphaFoldDB" id="A0A9Q0SDA6"/>
<dbReference type="SUPFAM" id="SSF50978">
    <property type="entry name" value="WD40 repeat-like"/>
    <property type="match status" value="1"/>
</dbReference>
<comment type="caution">
    <text evidence="1">The sequence shown here is derived from an EMBL/GenBank/DDBJ whole genome shotgun (WGS) entry which is preliminary data.</text>
</comment>
<dbReference type="InterPro" id="IPR036322">
    <property type="entry name" value="WD40_repeat_dom_sf"/>
</dbReference>
<gene>
    <name evidence="1" type="ORF">OIU85_014030</name>
</gene>
<reference evidence="1" key="2">
    <citation type="journal article" date="2023" name="Int. J. Mol. Sci.">
        <title>De Novo Assembly and Annotation of 11 Diverse Shrub Willow (Salix) Genomes Reveals Novel Gene Organization in Sex-Linked Regions.</title>
        <authorList>
            <person name="Hyden B."/>
            <person name="Feng K."/>
            <person name="Yates T.B."/>
            <person name="Jawdy S."/>
            <person name="Cereghino C."/>
            <person name="Smart L.B."/>
            <person name="Muchero W."/>
        </authorList>
    </citation>
    <scope>NUCLEOTIDE SEQUENCE [LARGE SCALE GENOMIC DNA]</scope>
    <source>
        <tissue evidence="1">Shoot tip</tissue>
    </source>
</reference>